<comment type="similarity">
    <text evidence="2 9">Belongs to the tetraspanin (TM4SF) family.</text>
</comment>
<dbReference type="PANTHER" id="PTHR19282">
    <property type="entry name" value="TETRASPANIN"/>
    <property type="match status" value="1"/>
</dbReference>
<dbReference type="EMBL" id="JAUPFM010000012">
    <property type="protein sequence ID" value="KAK2835046.1"/>
    <property type="molecule type" value="Genomic_DNA"/>
</dbReference>
<dbReference type="InterPro" id="IPR000301">
    <property type="entry name" value="Tetraspanin_animals"/>
</dbReference>
<dbReference type="PIRSF" id="PIRSF002419">
    <property type="entry name" value="Tetraspanin"/>
    <property type="match status" value="1"/>
</dbReference>
<organism evidence="10 11">
    <name type="scientific">Channa striata</name>
    <name type="common">Snakehead murrel</name>
    <name type="synonym">Ophicephalus striatus</name>
    <dbReference type="NCBI Taxonomy" id="64152"/>
    <lineage>
        <taxon>Eukaryota</taxon>
        <taxon>Metazoa</taxon>
        <taxon>Chordata</taxon>
        <taxon>Craniata</taxon>
        <taxon>Vertebrata</taxon>
        <taxon>Euteleostomi</taxon>
        <taxon>Actinopterygii</taxon>
        <taxon>Neopterygii</taxon>
        <taxon>Teleostei</taxon>
        <taxon>Neoteleostei</taxon>
        <taxon>Acanthomorphata</taxon>
        <taxon>Anabantaria</taxon>
        <taxon>Anabantiformes</taxon>
        <taxon>Channoidei</taxon>
        <taxon>Channidae</taxon>
        <taxon>Channa</taxon>
    </lineage>
</organism>
<keyword evidence="11" id="KW-1185">Reference proteome</keyword>
<feature type="transmembrane region" description="Helical" evidence="9">
    <location>
        <begin position="105"/>
        <end position="130"/>
    </location>
</feature>
<evidence type="ECO:0000256" key="6">
    <source>
        <dbReference type="ARBA" id="ARBA00023180"/>
    </source>
</evidence>
<dbReference type="GO" id="GO:0005886">
    <property type="term" value="C:plasma membrane"/>
    <property type="evidence" value="ECO:0007669"/>
    <property type="project" value="TreeGrafter"/>
</dbReference>
<sequence length="261" mass="28066">MIFPWETSASDRCCGVSRPDGENIKPLRRSQEEEMTQYELCGLTLIIVGIWVSVNGSSFLQLVGSYSSQGMQFINVGVFCIAIGALLLVLGLLGFCGAYKENKCLLLMFFSIILIIFIAEVAAAVVALVFSSFAERLLGGWATPALKKSYGADPVLTKMWNSTMTQLNCCGFNNYTDFVGSEFEKETGGSLPPVCCGTNSTICSKDKAALSGVQGCFKLVLKSLKEQSNIVASVAAGIGLLEIASMILSMYLFCQLGNTIN</sequence>
<accession>A0AA88SFB6</accession>
<evidence type="ECO:0000256" key="5">
    <source>
        <dbReference type="ARBA" id="ARBA00023136"/>
    </source>
</evidence>
<dbReference type="GO" id="GO:0012505">
    <property type="term" value="C:endomembrane system"/>
    <property type="evidence" value="ECO:0007669"/>
    <property type="project" value="UniProtKB-SubCell"/>
</dbReference>
<dbReference type="PRINTS" id="PR00259">
    <property type="entry name" value="TMFOUR"/>
</dbReference>
<gene>
    <name evidence="10" type="ORF">Q5P01_015530</name>
</gene>
<evidence type="ECO:0000313" key="11">
    <source>
        <dbReference type="Proteomes" id="UP001187415"/>
    </source>
</evidence>
<protein>
    <recommendedName>
        <fullName evidence="9">Tetraspanin</fullName>
    </recommendedName>
</protein>
<dbReference type="Gene3D" id="1.10.1450.10">
    <property type="entry name" value="Tetraspanin"/>
    <property type="match status" value="1"/>
</dbReference>
<dbReference type="SUPFAM" id="SSF48652">
    <property type="entry name" value="Tetraspanin"/>
    <property type="match status" value="1"/>
</dbReference>
<dbReference type="Pfam" id="PF00335">
    <property type="entry name" value="Tetraspanin"/>
    <property type="match status" value="1"/>
</dbReference>
<keyword evidence="4 9" id="KW-1133">Transmembrane helix</keyword>
<feature type="transmembrane region" description="Helical" evidence="9">
    <location>
        <begin position="230"/>
        <end position="254"/>
    </location>
</feature>
<evidence type="ECO:0000256" key="3">
    <source>
        <dbReference type="ARBA" id="ARBA00022692"/>
    </source>
</evidence>
<dbReference type="PANTHER" id="PTHR19282:SF216">
    <property type="entry name" value="TETRASPANIN-1"/>
    <property type="match status" value="1"/>
</dbReference>
<name>A0AA88SFB6_CHASR</name>
<feature type="transmembrane region" description="Helical" evidence="9">
    <location>
        <begin position="35"/>
        <end position="54"/>
    </location>
</feature>
<dbReference type="InterPro" id="IPR018499">
    <property type="entry name" value="Tetraspanin/Peripherin"/>
</dbReference>
<evidence type="ECO:0000256" key="8">
    <source>
        <dbReference type="ARBA" id="ARBA00054958"/>
    </source>
</evidence>
<evidence type="ECO:0000256" key="4">
    <source>
        <dbReference type="ARBA" id="ARBA00022989"/>
    </source>
</evidence>
<proteinExistence type="inferred from homology"/>
<evidence type="ECO:0000256" key="1">
    <source>
        <dbReference type="ARBA" id="ARBA00004127"/>
    </source>
</evidence>
<keyword evidence="3 9" id="KW-0812">Transmembrane</keyword>
<evidence type="ECO:0000256" key="9">
    <source>
        <dbReference type="RuleBase" id="RU361218"/>
    </source>
</evidence>
<dbReference type="InterPro" id="IPR008952">
    <property type="entry name" value="Tetraspanin_EC2_sf"/>
</dbReference>
<reference evidence="10" key="1">
    <citation type="submission" date="2023-07" db="EMBL/GenBank/DDBJ databases">
        <title>Chromosome-level Genome Assembly of Striped Snakehead (Channa striata).</title>
        <authorList>
            <person name="Liu H."/>
        </authorList>
    </citation>
    <scope>NUCLEOTIDE SEQUENCE</scope>
    <source>
        <strain evidence="10">Gz</strain>
        <tissue evidence="10">Muscle</tissue>
    </source>
</reference>
<comment type="function">
    <text evidence="8">Structural component of specialized membrane microdomains known as tetraspanin-enriched microdomains (TERMs), which act as platforms for receptor clustering and signaling. Participates thereby in diverse biological functions such as cell signal transduction, adhesion, migration and protein trafficking. Regulates neuronal differentiation in response to NGF by facilitating NGF-mediated activation of NTRK1/TRKA receptor tyrosine kinase and subsequent downstream signaling pathways. Plays a role in the inhibition of TNFalpha-induced apoptosis. Mechanistically, inhibits the NF-kappa-B signaling pathway by blocking phosphorylation of CHUK. Also promotes the stability of the thiamine transporter 1/SLC19A2 in intestinal epithelial cells leading to an increase of thiamine uptake process.</text>
</comment>
<evidence type="ECO:0000256" key="2">
    <source>
        <dbReference type="ARBA" id="ARBA00006840"/>
    </source>
</evidence>
<comment type="subcellular location">
    <subcellularLocation>
        <location evidence="1">Endomembrane system</location>
        <topology evidence="1">Multi-pass membrane protein</topology>
    </subcellularLocation>
    <subcellularLocation>
        <location evidence="9">Membrane</location>
        <topology evidence="9">Multi-pass membrane protein</topology>
    </subcellularLocation>
</comment>
<keyword evidence="5 9" id="KW-0472">Membrane</keyword>
<evidence type="ECO:0000313" key="10">
    <source>
        <dbReference type="EMBL" id="KAK2835046.1"/>
    </source>
</evidence>
<feature type="transmembrane region" description="Helical" evidence="9">
    <location>
        <begin position="74"/>
        <end position="93"/>
    </location>
</feature>
<comment type="caution">
    <text evidence="10">The sequence shown here is derived from an EMBL/GenBank/DDBJ whole genome shotgun (WGS) entry which is preliminary data.</text>
</comment>
<evidence type="ECO:0000256" key="7">
    <source>
        <dbReference type="ARBA" id="ARBA00046464"/>
    </source>
</evidence>
<comment type="subunit">
    <text evidence="7">Interacts with SLC19A2. Interacts with NTRK1/TRKA.</text>
</comment>
<keyword evidence="6" id="KW-0325">Glycoprotein</keyword>
<dbReference type="AlphaFoldDB" id="A0AA88SFB6"/>
<dbReference type="Proteomes" id="UP001187415">
    <property type="component" value="Unassembled WGS sequence"/>
</dbReference>